<dbReference type="InterPro" id="IPR027791">
    <property type="entry name" value="Galactosyl_T_C"/>
</dbReference>
<dbReference type="OrthoDB" id="9801954at2"/>
<dbReference type="RefSeq" id="WP_006929919.1">
    <property type="nucleotide sequence ID" value="NZ_CM001402.1"/>
</dbReference>
<evidence type="ECO:0000313" key="4">
    <source>
        <dbReference type="EMBL" id="EHO42562.1"/>
    </source>
</evidence>
<dbReference type="EMBL" id="CM001402">
    <property type="protein sequence ID" value="EHO42562.1"/>
    <property type="molecule type" value="Genomic_DNA"/>
</dbReference>
<dbReference type="InterPro" id="IPR001173">
    <property type="entry name" value="Glyco_trans_2-like"/>
</dbReference>
<dbReference type="PaxDb" id="880073-Calab_2955"/>
<sequence length="282" mass="33369">MQAISVIISVYNRLDYLKKALISIQHQSVLPSEVIITDDGSQEPIVDVVQELVPQFDFRIKLVIQEDRGFRLARCKNNGIRVAENDFLVFWDQDVVGTRRYLETYYENWKPGMFVVSYPVRLSEAQTQRLTEADIRQGDYSHILNKEQLKKIRKQFKKDRFYFYLRKFILRNDTRPKLRGGIFAISRAALLKVNGFDERYQGWGNEDDDLGRRLYASGVVGFNPFYDQFPLHLYHLPYHTNGQRVNQKYYLKRQQEIKAGHYRAEYGLDKTFGEDDIKVLEF</sequence>
<organism evidence="4 5">
    <name type="scientific">Caldithrix abyssi DSM 13497</name>
    <dbReference type="NCBI Taxonomy" id="880073"/>
    <lineage>
        <taxon>Bacteria</taxon>
        <taxon>Pseudomonadati</taxon>
        <taxon>Calditrichota</taxon>
        <taxon>Calditrichia</taxon>
        <taxon>Calditrichales</taxon>
        <taxon>Calditrichaceae</taxon>
        <taxon>Caldithrix</taxon>
    </lineage>
</organism>
<accession>H1XSL4</accession>
<dbReference type="Proteomes" id="UP000004671">
    <property type="component" value="Chromosome"/>
</dbReference>
<dbReference type="STRING" id="880073.Cabys_1822"/>
<dbReference type="AlphaFoldDB" id="H1XSL4"/>
<keyword evidence="1 4" id="KW-0808">Transferase</keyword>
<evidence type="ECO:0000256" key="1">
    <source>
        <dbReference type="ARBA" id="ARBA00022679"/>
    </source>
</evidence>
<evidence type="ECO:0000259" key="2">
    <source>
        <dbReference type="Pfam" id="PF00535"/>
    </source>
</evidence>
<dbReference type="eggNOG" id="COG1215">
    <property type="taxonomic scope" value="Bacteria"/>
</dbReference>
<dbReference type="InterPro" id="IPR029044">
    <property type="entry name" value="Nucleotide-diphossugar_trans"/>
</dbReference>
<gene>
    <name evidence="4" type="ORF">Calab_2955</name>
</gene>
<dbReference type="Pfam" id="PF02709">
    <property type="entry name" value="Glyco_transf_7C"/>
    <property type="match status" value="1"/>
</dbReference>
<reference evidence="4 5" key="1">
    <citation type="submission" date="2011-09" db="EMBL/GenBank/DDBJ databases">
        <title>The permanent draft genome of Caldithrix abyssi DSM 13497.</title>
        <authorList>
            <consortium name="US DOE Joint Genome Institute (JGI-PGF)"/>
            <person name="Lucas S."/>
            <person name="Han J."/>
            <person name="Lapidus A."/>
            <person name="Bruce D."/>
            <person name="Goodwin L."/>
            <person name="Pitluck S."/>
            <person name="Peters L."/>
            <person name="Kyrpides N."/>
            <person name="Mavromatis K."/>
            <person name="Ivanova N."/>
            <person name="Mikhailova N."/>
            <person name="Chertkov O."/>
            <person name="Detter J.C."/>
            <person name="Tapia R."/>
            <person name="Han C."/>
            <person name="Land M."/>
            <person name="Hauser L."/>
            <person name="Markowitz V."/>
            <person name="Cheng J.-F."/>
            <person name="Hugenholtz P."/>
            <person name="Woyke T."/>
            <person name="Wu D."/>
            <person name="Spring S."/>
            <person name="Brambilla E."/>
            <person name="Klenk H.-P."/>
            <person name="Eisen J.A."/>
        </authorList>
    </citation>
    <scope>NUCLEOTIDE SEQUENCE [LARGE SCALE GENOMIC DNA]</scope>
    <source>
        <strain evidence="4 5">DSM 13497</strain>
    </source>
</reference>
<dbReference type="InParanoid" id="H1XSL4"/>
<feature type="domain" description="Glycosyltransferase 2-like" evidence="2">
    <location>
        <begin position="5"/>
        <end position="144"/>
    </location>
</feature>
<dbReference type="HOGENOM" id="CLU_025996_24_0_0"/>
<dbReference type="PANTHER" id="PTHR43685">
    <property type="entry name" value="GLYCOSYLTRANSFERASE"/>
    <property type="match status" value="1"/>
</dbReference>
<proteinExistence type="predicted"/>
<keyword evidence="5" id="KW-1185">Reference proteome</keyword>
<name>H1XSL4_CALAY</name>
<feature type="domain" description="Galactosyltransferase C-terminal" evidence="3">
    <location>
        <begin position="176"/>
        <end position="220"/>
    </location>
</feature>
<dbReference type="GO" id="GO:0016740">
    <property type="term" value="F:transferase activity"/>
    <property type="evidence" value="ECO:0007669"/>
    <property type="project" value="UniProtKB-KW"/>
</dbReference>
<evidence type="ECO:0000259" key="3">
    <source>
        <dbReference type="Pfam" id="PF02709"/>
    </source>
</evidence>
<dbReference type="InterPro" id="IPR050834">
    <property type="entry name" value="Glycosyltransf_2"/>
</dbReference>
<evidence type="ECO:0000313" key="5">
    <source>
        <dbReference type="Proteomes" id="UP000004671"/>
    </source>
</evidence>
<dbReference type="SUPFAM" id="SSF53448">
    <property type="entry name" value="Nucleotide-diphospho-sugar transferases"/>
    <property type="match status" value="1"/>
</dbReference>
<protein>
    <submittedName>
        <fullName evidence="4">Glycosyl transferase family 2</fullName>
    </submittedName>
</protein>
<dbReference type="Gene3D" id="3.90.550.10">
    <property type="entry name" value="Spore Coat Polysaccharide Biosynthesis Protein SpsA, Chain A"/>
    <property type="match status" value="1"/>
</dbReference>
<dbReference type="PANTHER" id="PTHR43685:SF3">
    <property type="entry name" value="SLR2126 PROTEIN"/>
    <property type="match status" value="1"/>
</dbReference>
<dbReference type="Pfam" id="PF00535">
    <property type="entry name" value="Glycos_transf_2"/>
    <property type="match status" value="1"/>
</dbReference>